<sequence length="335" mass="36955">MTRWRPVLSVNSQLALWQCLGGVRHAVLAADRRAALLACLLCFGGGLGLSTEAAATPWEQFRAPTAGSPQSIGSYSNGCLAGAKVLPAQGEGYQRVRSERGRFYGHESMITFLEQLSAKAKKLQLGNLLVSDIAMPRGGRFRSGHASHQTGLDADIWLTTLDQPASQQALSELQPLPMVDLKAYRIIKDNWSASQANLIQLAASDDNVARIFVHPVIKEQLCDAQWTDRSWLRKVRPWWGHYYHFHVRLHCPQGSQQCKEQLPPPPGDGCGAELLSWQPKPAAEKKTASAKPVKQRPVLKPLPPAGCMAMLNAPARDADRDKYAQEQRALREQSQ</sequence>
<keyword evidence="7" id="KW-0482">Metalloprotease</keyword>
<keyword evidence="1" id="KW-0645">Protease</keyword>
<dbReference type="GO" id="GO:0046872">
    <property type="term" value="F:metal ion binding"/>
    <property type="evidence" value="ECO:0007669"/>
    <property type="project" value="UniProtKB-KW"/>
</dbReference>
<dbReference type="GO" id="GO:0008237">
    <property type="term" value="F:metallopeptidase activity"/>
    <property type="evidence" value="ECO:0007669"/>
    <property type="project" value="UniProtKB-KW"/>
</dbReference>
<dbReference type="Proteomes" id="UP000465712">
    <property type="component" value="Unassembled WGS sequence"/>
</dbReference>
<evidence type="ECO:0000256" key="1">
    <source>
        <dbReference type="ARBA" id="ARBA00022670"/>
    </source>
</evidence>
<dbReference type="GO" id="GO:0030288">
    <property type="term" value="C:outer membrane-bounded periplasmic space"/>
    <property type="evidence" value="ECO:0007669"/>
    <property type="project" value="InterPro"/>
</dbReference>
<keyword evidence="2" id="KW-0479">Metal-binding</keyword>
<evidence type="ECO:0000256" key="3">
    <source>
        <dbReference type="ARBA" id="ARBA00022729"/>
    </source>
</evidence>
<evidence type="ECO:0000256" key="8">
    <source>
        <dbReference type="SAM" id="MobiDB-lite"/>
    </source>
</evidence>
<evidence type="ECO:0000313" key="10">
    <source>
        <dbReference type="Proteomes" id="UP000465712"/>
    </source>
</evidence>
<name>A0A7X5ARB5_9GAMM</name>
<dbReference type="EMBL" id="WXWW01000104">
    <property type="protein sequence ID" value="NAW64939.1"/>
    <property type="molecule type" value="Genomic_DNA"/>
</dbReference>
<dbReference type="InterPro" id="IPR009045">
    <property type="entry name" value="Zn_M74/Hedgehog-like"/>
</dbReference>
<feature type="compositionally biased region" description="Basic and acidic residues" evidence="8">
    <location>
        <begin position="316"/>
        <end position="335"/>
    </location>
</feature>
<dbReference type="SUPFAM" id="SSF55166">
    <property type="entry name" value="Hedgehog/DD-peptidase"/>
    <property type="match status" value="1"/>
</dbReference>
<gene>
    <name evidence="9" type="primary">mepA</name>
    <name evidence="9" type="ORF">CAG72_06880</name>
</gene>
<organism evidence="9 10">
    <name type="scientific">Photobacterium halotolerans</name>
    <dbReference type="NCBI Taxonomy" id="265726"/>
    <lineage>
        <taxon>Bacteria</taxon>
        <taxon>Pseudomonadati</taxon>
        <taxon>Pseudomonadota</taxon>
        <taxon>Gammaproteobacteria</taxon>
        <taxon>Vibrionales</taxon>
        <taxon>Vibrionaceae</taxon>
        <taxon>Photobacterium</taxon>
    </lineage>
</organism>
<dbReference type="Gene3D" id="3.30.1380.10">
    <property type="match status" value="1"/>
</dbReference>
<comment type="caution">
    <text evidence="9">The sequence shown here is derived from an EMBL/GenBank/DDBJ whole genome shotgun (WGS) entry which is preliminary data.</text>
</comment>
<dbReference type="Pfam" id="PF03411">
    <property type="entry name" value="Peptidase_M74"/>
    <property type="match status" value="1"/>
</dbReference>
<evidence type="ECO:0000313" key="9">
    <source>
        <dbReference type="EMBL" id="NAW64939.1"/>
    </source>
</evidence>
<dbReference type="AlphaFoldDB" id="A0A7X5ARB5"/>
<feature type="region of interest" description="Disordered" evidence="8">
    <location>
        <begin position="281"/>
        <end position="335"/>
    </location>
</feature>
<keyword evidence="6" id="KW-0862">Zinc</keyword>
<keyword evidence="3" id="KW-0732">Signal</keyword>
<keyword evidence="4" id="KW-0574">Periplasm</keyword>
<protein>
    <submittedName>
        <fullName evidence="9">Penicillin-insensitive murein endopeptidase</fullName>
    </submittedName>
</protein>
<evidence type="ECO:0000256" key="6">
    <source>
        <dbReference type="ARBA" id="ARBA00022833"/>
    </source>
</evidence>
<evidence type="ECO:0000256" key="7">
    <source>
        <dbReference type="ARBA" id="ARBA00023049"/>
    </source>
</evidence>
<reference evidence="9 10" key="1">
    <citation type="submission" date="2017-05" db="EMBL/GenBank/DDBJ databases">
        <title>High clonality and local adaptation shapes Vibrionaceae linages within an endangered oasis.</title>
        <authorList>
            <person name="Vazquez-Rosas-Landa M."/>
        </authorList>
    </citation>
    <scope>NUCLEOTIDE SEQUENCE [LARGE SCALE GENOMIC DNA]</scope>
    <source>
        <strain evidence="9 10">P46_P4S1P180</strain>
    </source>
</reference>
<dbReference type="NCBIfam" id="NF006947">
    <property type="entry name" value="PRK09429.1"/>
    <property type="match status" value="1"/>
</dbReference>
<dbReference type="GO" id="GO:0006508">
    <property type="term" value="P:proteolysis"/>
    <property type="evidence" value="ECO:0007669"/>
    <property type="project" value="UniProtKB-KW"/>
</dbReference>
<keyword evidence="5" id="KW-0378">Hydrolase</keyword>
<dbReference type="InterPro" id="IPR005073">
    <property type="entry name" value="Peptidase_M74"/>
</dbReference>
<accession>A0A7X5ARB5</accession>
<evidence type="ECO:0000256" key="2">
    <source>
        <dbReference type="ARBA" id="ARBA00022723"/>
    </source>
</evidence>
<evidence type="ECO:0000256" key="4">
    <source>
        <dbReference type="ARBA" id="ARBA00022764"/>
    </source>
</evidence>
<evidence type="ECO:0000256" key="5">
    <source>
        <dbReference type="ARBA" id="ARBA00022801"/>
    </source>
</evidence>
<proteinExistence type="predicted"/>
<dbReference type="GO" id="GO:0004252">
    <property type="term" value="F:serine-type endopeptidase activity"/>
    <property type="evidence" value="ECO:0007669"/>
    <property type="project" value="InterPro"/>
</dbReference>